<evidence type="ECO:0000256" key="1">
    <source>
        <dbReference type="ARBA" id="ARBA00008455"/>
    </source>
</evidence>
<dbReference type="OrthoDB" id="387093at2759"/>
<keyword evidence="5" id="KW-0865">Zymogen</keyword>
<dbReference type="SMART" id="SM00848">
    <property type="entry name" value="Inhibitor_I29"/>
    <property type="match status" value="1"/>
</dbReference>
<dbReference type="InterPro" id="IPR039417">
    <property type="entry name" value="Peptidase_C1A_papain-like"/>
</dbReference>
<reference evidence="11" key="1">
    <citation type="submission" date="2022-01" db="EMBL/GenBank/DDBJ databases">
        <authorList>
            <person name="King R."/>
        </authorList>
    </citation>
    <scope>NUCLEOTIDE SEQUENCE</scope>
</reference>
<evidence type="ECO:0000256" key="7">
    <source>
        <dbReference type="SAM" id="MobiDB-lite"/>
    </source>
</evidence>
<dbReference type="PANTHER" id="PTHR12411">
    <property type="entry name" value="CYSTEINE PROTEASE FAMILY C1-RELATED"/>
    <property type="match status" value="1"/>
</dbReference>
<dbReference type="PROSITE" id="PS00639">
    <property type="entry name" value="THIOL_PROTEASE_HIS"/>
    <property type="match status" value="1"/>
</dbReference>
<feature type="domain" description="Cathepsin propeptide inhibitor" evidence="10">
    <location>
        <begin position="79"/>
        <end position="138"/>
    </location>
</feature>
<organism evidence="11 12">
    <name type="scientific">Chironomus riparius</name>
    <dbReference type="NCBI Taxonomy" id="315576"/>
    <lineage>
        <taxon>Eukaryota</taxon>
        <taxon>Metazoa</taxon>
        <taxon>Ecdysozoa</taxon>
        <taxon>Arthropoda</taxon>
        <taxon>Hexapoda</taxon>
        <taxon>Insecta</taxon>
        <taxon>Pterygota</taxon>
        <taxon>Neoptera</taxon>
        <taxon>Endopterygota</taxon>
        <taxon>Diptera</taxon>
        <taxon>Nematocera</taxon>
        <taxon>Chironomoidea</taxon>
        <taxon>Chironomidae</taxon>
        <taxon>Chironominae</taxon>
        <taxon>Chironomus</taxon>
    </lineage>
</organism>
<dbReference type="InterPro" id="IPR013128">
    <property type="entry name" value="Peptidase_C1A"/>
</dbReference>
<dbReference type="InterPro" id="IPR000169">
    <property type="entry name" value="Pept_cys_AS"/>
</dbReference>
<dbReference type="InterPro" id="IPR025660">
    <property type="entry name" value="Pept_his_AS"/>
</dbReference>
<evidence type="ECO:0000256" key="4">
    <source>
        <dbReference type="ARBA" id="ARBA00022807"/>
    </source>
</evidence>
<accession>A0A9N9S734</accession>
<keyword evidence="12" id="KW-1185">Reference proteome</keyword>
<dbReference type="PROSITE" id="PS00640">
    <property type="entry name" value="THIOL_PROTEASE_ASN"/>
    <property type="match status" value="1"/>
</dbReference>
<dbReference type="InterPro" id="IPR000668">
    <property type="entry name" value="Peptidase_C1A_C"/>
</dbReference>
<dbReference type="GO" id="GO:0006508">
    <property type="term" value="P:proteolysis"/>
    <property type="evidence" value="ECO:0007669"/>
    <property type="project" value="UniProtKB-KW"/>
</dbReference>
<evidence type="ECO:0000313" key="12">
    <source>
        <dbReference type="Proteomes" id="UP001153620"/>
    </source>
</evidence>
<gene>
    <name evidence="11" type="ORF">CHIRRI_LOCUS13598</name>
</gene>
<feature type="region of interest" description="Disordered" evidence="7">
    <location>
        <begin position="31"/>
        <end position="53"/>
    </location>
</feature>
<keyword evidence="8" id="KW-0732">Signal</keyword>
<dbReference type="Pfam" id="PF08246">
    <property type="entry name" value="Inhibitor_I29"/>
    <property type="match status" value="1"/>
</dbReference>
<protein>
    <submittedName>
        <fullName evidence="11">Uncharacterized protein</fullName>
    </submittedName>
</protein>
<dbReference type="EMBL" id="OU895880">
    <property type="protein sequence ID" value="CAG9810786.1"/>
    <property type="molecule type" value="Genomic_DNA"/>
</dbReference>
<dbReference type="Gene3D" id="3.90.70.10">
    <property type="entry name" value="Cysteine proteinases"/>
    <property type="match status" value="1"/>
</dbReference>
<proteinExistence type="inferred from homology"/>
<keyword evidence="4" id="KW-0788">Thiol protease</keyword>
<name>A0A9N9S734_9DIPT</name>
<keyword evidence="3" id="KW-0378">Hydrolase</keyword>
<feature type="compositionally biased region" description="Polar residues" evidence="7">
    <location>
        <begin position="31"/>
        <end position="40"/>
    </location>
</feature>
<feature type="chain" id="PRO_5040392013" evidence="8">
    <location>
        <begin position="16"/>
        <end position="394"/>
    </location>
</feature>
<dbReference type="GO" id="GO:0008234">
    <property type="term" value="F:cysteine-type peptidase activity"/>
    <property type="evidence" value="ECO:0007669"/>
    <property type="project" value="UniProtKB-KW"/>
</dbReference>
<dbReference type="Pfam" id="PF00112">
    <property type="entry name" value="Peptidase_C1"/>
    <property type="match status" value="1"/>
</dbReference>
<evidence type="ECO:0000256" key="8">
    <source>
        <dbReference type="SAM" id="SignalP"/>
    </source>
</evidence>
<dbReference type="Proteomes" id="UP001153620">
    <property type="component" value="Chromosome 4"/>
</dbReference>
<evidence type="ECO:0000256" key="6">
    <source>
        <dbReference type="ARBA" id="ARBA00023157"/>
    </source>
</evidence>
<dbReference type="CDD" id="cd02248">
    <property type="entry name" value="Peptidase_C1A"/>
    <property type="match status" value="1"/>
</dbReference>
<dbReference type="PRINTS" id="PR00705">
    <property type="entry name" value="PAPAIN"/>
</dbReference>
<evidence type="ECO:0000259" key="9">
    <source>
        <dbReference type="SMART" id="SM00645"/>
    </source>
</evidence>
<evidence type="ECO:0000259" key="10">
    <source>
        <dbReference type="SMART" id="SM00848"/>
    </source>
</evidence>
<dbReference type="PROSITE" id="PS00139">
    <property type="entry name" value="THIOL_PROTEASE_CYS"/>
    <property type="match status" value="1"/>
</dbReference>
<comment type="similarity">
    <text evidence="1">Belongs to the peptidase C1 family.</text>
</comment>
<dbReference type="AlphaFoldDB" id="A0A9N9S734"/>
<dbReference type="InterPro" id="IPR025661">
    <property type="entry name" value="Pept_asp_AS"/>
</dbReference>
<evidence type="ECO:0000256" key="2">
    <source>
        <dbReference type="ARBA" id="ARBA00022670"/>
    </source>
</evidence>
<evidence type="ECO:0000256" key="3">
    <source>
        <dbReference type="ARBA" id="ARBA00022801"/>
    </source>
</evidence>
<dbReference type="FunFam" id="3.90.70.10:FF:000332">
    <property type="entry name" value="Cathepsin L1"/>
    <property type="match status" value="1"/>
</dbReference>
<keyword evidence="2" id="KW-0645">Protease</keyword>
<evidence type="ECO:0000313" key="11">
    <source>
        <dbReference type="EMBL" id="CAG9810786.1"/>
    </source>
</evidence>
<dbReference type="SUPFAM" id="SSF54001">
    <property type="entry name" value="Cysteine proteinases"/>
    <property type="match status" value="1"/>
</dbReference>
<evidence type="ECO:0000256" key="5">
    <source>
        <dbReference type="ARBA" id="ARBA00023145"/>
    </source>
</evidence>
<dbReference type="InterPro" id="IPR038765">
    <property type="entry name" value="Papain-like_cys_pep_sf"/>
</dbReference>
<sequence>MKLLIILSAVVLALASDRSNHHQRSNWVRQNIRSNNHINPSSSSSESDEQSPKILKTKVFNPNRCNLVPEPTSYELSLFRQWAAKHNKHYSESEQSCRLINVINTIRDIHAHNQRYDEGKETYKRGLNHLSDLTMQEMRDRILMKKPKSQLAHSKLSDLPYLPDARENVDYRDEGLVGPVAQQGYCGSCYAWSSAAVVEGQLRKCNIFKEPVSVQNMVDCPTEGCEKCKGGLPYFVFEYQKHGGILPADKYPYLDRNGTCNFSKSDIIAYVDQAFGFNFMPIKRRHEYIKKIVSIVGPISVGLCAEQSFKDYDSGVYSNDSCGDEMNHAVTIVGYGSDPRDGDYWLIKNSWGKYWGENGYGRVAMGKNMCQFESEVYFAQLRDSRGKVCELFDF</sequence>
<feature type="domain" description="Peptidase C1A papain C-terminal" evidence="9">
    <location>
        <begin position="165"/>
        <end position="380"/>
    </location>
</feature>
<feature type="signal peptide" evidence="8">
    <location>
        <begin position="1"/>
        <end position="15"/>
    </location>
</feature>
<dbReference type="InterPro" id="IPR013201">
    <property type="entry name" value="Prot_inhib_I29"/>
</dbReference>
<keyword evidence="6" id="KW-1015">Disulfide bond</keyword>
<reference evidence="11" key="2">
    <citation type="submission" date="2022-10" db="EMBL/GenBank/DDBJ databases">
        <authorList>
            <consortium name="ENA_rothamsted_submissions"/>
            <consortium name="culmorum"/>
            <person name="King R."/>
        </authorList>
    </citation>
    <scope>NUCLEOTIDE SEQUENCE</scope>
</reference>
<dbReference type="SMART" id="SM00645">
    <property type="entry name" value="Pept_C1"/>
    <property type="match status" value="1"/>
</dbReference>